<gene>
    <name evidence="1" type="ORF">NMK50_09285</name>
</gene>
<evidence type="ECO:0000313" key="2">
    <source>
        <dbReference type="Proteomes" id="UP001059475"/>
    </source>
</evidence>
<organism evidence="1 2">
    <name type="scientific">Bartonella harrusi</name>
    <dbReference type="NCBI Taxonomy" id="2961895"/>
    <lineage>
        <taxon>Bacteria</taxon>
        <taxon>Pseudomonadati</taxon>
        <taxon>Pseudomonadota</taxon>
        <taxon>Alphaproteobacteria</taxon>
        <taxon>Hyphomicrobiales</taxon>
        <taxon>Bartonellaceae</taxon>
        <taxon>Bartonella</taxon>
    </lineage>
</organism>
<protein>
    <submittedName>
        <fullName evidence="1">Uncharacterized protein</fullName>
    </submittedName>
</protein>
<dbReference type="RefSeq" id="WP_254770215.1">
    <property type="nucleotide sequence ID" value="NZ_CP101114.1"/>
</dbReference>
<dbReference type="Proteomes" id="UP001059475">
    <property type="component" value="Chromosome"/>
</dbReference>
<dbReference type="SUPFAM" id="SSF101082">
    <property type="entry name" value="Typo IV secretion system protein TraC"/>
    <property type="match status" value="1"/>
</dbReference>
<keyword evidence="2" id="KW-1185">Reference proteome</keyword>
<dbReference type="EMBL" id="CP101114">
    <property type="protein sequence ID" value="UTO28310.1"/>
    <property type="molecule type" value="Genomic_DNA"/>
</dbReference>
<reference evidence="1" key="1">
    <citation type="submission" date="2022-07" db="EMBL/GenBank/DDBJ databases">
        <title>First report of Bartonella spp. in marsupials in Brazil, with a description of Bartonella harrusi sp. nov. and new proposal for taxonomic reclassification of species of the genus Bartonella.</title>
        <authorList>
            <person name="Amaral R.B."/>
        </authorList>
    </citation>
    <scope>NUCLEOTIDE SEQUENCE</scope>
    <source>
        <strain evidence="1">117A</strain>
    </source>
</reference>
<proteinExistence type="predicted"/>
<accession>A0ABY5EWB8</accession>
<name>A0ABY5EWB8_9HYPH</name>
<evidence type="ECO:0000313" key="1">
    <source>
        <dbReference type="EMBL" id="UTO28310.1"/>
    </source>
</evidence>
<sequence length="64" mass="7561">MYVEGTLAVIQNEITKLQMVALWRDTEQTLVHQQKYKRNARISNRNNKQIPTVKVQYIKATKTE</sequence>